<keyword evidence="1" id="KW-0812">Transmembrane</keyword>
<protein>
    <submittedName>
        <fullName evidence="2">8237_t:CDS:1</fullName>
    </submittedName>
</protein>
<organism evidence="2 3">
    <name type="scientific">Ambispora leptoticha</name>
    <dbReference type="NCBI Taxonomy" id="144679"/>
    <lineage>
        <taxon>Eukaryota</taxon>
        <taxon>Fungi</taxon>
        <taxon>Fungi incertae sedis</taxon>
        <taxon>Mucoromycota</taxon>
        <taxon>Glomeromycotina</taxon>
        <taxon>Glomeromycetes</taxon>
        <taxon>Archaeosporales</taxon>
        <taxon>Ambisporaceae</taxon>
        <taxon>Ambispora</taxon>
    </lineage>
</organism>
<keyword evidence="3" id="KW-1185">Reference proteome</keyword>
<comment type="caution">
    <text evidence="2">The sequence shown here is derived from an EMBL/GenBank/DDBJ whole genome shotgun (WGS) entry which is preliminary data.</text>
</comment>
<evidence type="ECO:0000256" key="1">
    <source>
        <dbReference type="SAM" id="Phobius"/>
    </source>
</evidence>
<gene>
    <name evidence="2" type="ORF">ALEPTO_LOCUS10268</name>
</gene>
<evidence type="ECO:0000313" key="3">
    <source>
        <dbReference type="Proteomes" id="UP000789508"/>
    </source>
</evidence>
<reference evidence="2" key="1">
    <citation type="submission" date="2021-06" db="EMBL/GenBank/DDBJ databases">
        <authorList>
            <person name="Kallberg Y."/>
            <person name="Tangrot J."/>
            <person name="Rosling A."/>
        </authorList>
    </citation>
    <scope>NUCLEOTIDE SEQUENCE</scope>
    <source>
        <strain evidence="2">FL130A</strain>
    </source>
</reference>
<feature type="transmembrane region" description="Helical" evidence="1">
    <location>
        <begin position="18"/>
        <end position="37"/>
    </location>
</feature>
<dbReference type="AlphaFoldDB" id="A0A9N9DZJ4"/>
<dbReference type="Gene3D" id="3.40.50.300">
    <property type="entry name" value="P-loop containing nucleotide triphosphate hydrolases"/>
    <property type="match status" value="1"/>
</dbReference>
<sequence length="46" mass="5076">IEEPVAVVVVGYNWATKLFALGLTISSMFIYNINGVIGRNDIKDFS</sequence>
<dbReference type="OrthoDB" id="2135133at2759"/>
<keyword evidence="1" id="KW-1133">Transmembrane helix</keyword>
<dbReference type="EMBL" id="CAJVPS010010573">
    <property type="protein sequence ID" value="CAG8658944.1"/>
    <property type="molecule type" value="Genomic_DNA"/>
</dbReference>
<name>A0A9N9DZJ4_9GLOM</name>
<proteinExistence type="predicted"/>
<dbReference type="InterPro" id="IPR027417">
    <property type="entry name" value="P-loop_NTPase"/>
</dbReference>
<evidence type="ECO:0000313" key="2">
    <source>
        <dbReference type="EMBL" id="CAG8658944.1"/>
    </source>
</evidence>
<keyword evidence="1" id="KW-0472">Membrane</keyword>
<dbReference type="Proteomes" id="UP000789508">
    <property type="component" value="Unassembled WGS sequence"/>
</dbReference>
<feature type="non-terminal residue" evidence="2">
    <location>
        <position position="46"/>
    </location>
</feature>
<accession>A0A9N9DZJ4</accession>